<protein>
    <submittedName>
        <fullName evidence="12">Cytochrome p450 71d11-like protein</fullName>
    </submittedName>
</protein>
<dbReference type="AlphaFoldDB" id="A0A2K3KDN0"/>
<comment type="caution">
    <text evidence="12">The sequence shown here is derived from an EMBL/GenBank/DDBJ whole genome shotgun (WGS) entry which is preliminary data.</text>
</comment>
<evidence type="ECO:0000256" key="3">
    <source>
        <dbReference type="ARBA" id="ARBA00010617"/>
    </source>
</evidence>
<sequence>MRPKLEKLHQKVDNILDMIINDHKGTKLRTKDDLVEGKEDLIDVLLKYEDGNNNDQEFSLTKRNIKAVLF</sequence>
<evidence type="ECO:0000256" key="11">
    <source>
        <dbReference type="ARBA" id="ARBA00023136"/>
    </source>
</evidence>
<keyword evidence="10" id="KW-0503">Monooxygenase</keyword>
<evidence type="ECO:0000256" key="9">
    <source>
        <dbReference type="ARBA" id="ARBA00023004"/>
    </source>
</evidence>
<accession>A0A2K3KDN0</accession>
<evidence type="ECO:0000256" key="2">
    <source>
        <dbReference type="ARBA" id="ARBA00004167"/>
    </source>
</evidence>
<proteinExistence type="inferred from homology"/>
<dbReference type="GO" id="GO:0004497">
    <property type="term" value="F:monooxygenase activity"/>
    <property type="evidence" value="ECO:0007669"/>
    <property type="project" value="UniProtKB-KW"/>
</dbReference>
<keyword evidence="5" id="KW-0812">Transmembrane</keyword>
<evidence type="ECO:0000256" key="8">
    <source>
        <dbReference type="ARBA" id="ARBA00023002"/>
    </source>
</evidence>
<dbReference type="Proteomes" id="UP000236291">
    <property type="component" value="Unassembled WGS sequence"/>
</dbReference>
<comment type="similarity">
    <text evidence="3">Belongs to the cytochrome P450 family.</text>
</comment>
<evidence type="ECO:0000313" key="12">
    <source>
        <dbReference type="EMBL" id="PNX64381.1"/>
    </source>
</evidence>
<keyword evidence="7" id="KW-1133">Transmembrane helix</keyword>
<gene>
    <name evidence="12" type="ORF">L195_g062088</name>
</gene>
<evidence type="ECO:0000256" key="4">
    <source>
        <dbReference type="ARBA" id="ARBA00022617"/>
    </source>
</evidence>
<dbReference type="InterPro" id="IPR052306">
    <property type="entry name" value="CYP450_71D"/>
</dbReference>
<evidence type="ECO:0000256" key="1">
    <source>
        <dbReference type="ARBA" id="ARBA00001971"/>
    </source>
</evidence>
<evidence type="ECO:0000256" key="10">
    <source>
        <dbReference type="ARBA" id="ARBA00023033"/>
    </source>
</evidence>
<dbReference type="GO" id="GO:0016020">
    <property type="term" value="C:membrane"/>
    <property type="evidence" value="ECO:0007669"/>
    <property type="project" value="UniProtKB-SubCell"/>
</dbReference>
<feature type="non-terminal residue" evidence="12">
    <location>
        <position position="70"/>
    </location>
</feature>
<dbReference type="STRING" id="57577.A0A2K3KDN0"/>
<organism evidence="12 13">
    <name type="scientific">Trifolium pratense</name>
    <name type="common">Red clover</name>
    <dbReference type="NCBI Taxonomy" id="57577"/>
    <lineage>
        <taxon>Eukaryota</taxon>
        <taxon>Viridiplantae</taxon>
        <taxon>Streptophyta</taxon>
        <taxon>Embryophyta</taxon>
        <taxon>Tracheophyta</taxon>
        <taxon>Spermatophyta</taxon>
        <taxon>Magnoliopsida</taxon>
        <taxon>eudicotyledons</taxon>
        <taxon>Gunneridae</taxon>
        <taxon>Pentapetalae</taxon>
        <taxon>rosids</taxon>
        <taxon>fabids</taxon>
        <taxon>Fabales</taxon>
        <taxon>Fabaceae</taxon>
        <taxon>Papilionoideae</taxon>
        <taxon>50 kb inversion clade</taxon>
        <taxon>NPAAA clade</taxon>
        <taxon>Hologalegina</taxon>
        <taxon>IRL clade</taxon>
        <taxon>Trifolieae</taxon>
        <taxon>Trifolium</taxon>
    </lineage>
</organism>
<evidence type="ECO:0000256" key="6">
    <source>
        <dbReference type="ARBA" id="ARBA00022723"/>
    </source>
</evidence>
<evidence type="ECO:0000313" key="13">
    <source>
        <dbReference type="Proteomes" id="UP000236291"/>
    </source>
</evidence>
<evidence type="ECO:0000256" key="5">
    <source>
        <dbReference type="ARBA" id="ARBA00022692"/>
    </source>
</evidence>
<keyword evidence="6" id="KW-0479">Metal-binding</keyword>
<evidence type="ECO:0000256" key="7">
    <source>
        <dbReference type="ARBA" id="ARBA00022989"/>
    </source>
</evidence>
<reference evidence="12 13" key="2">
    <citation type="journal article" date="2017" name="Front. Plant Sci.">
        <title>Gene Classification and Mining of Molecular Markers Useful in Red Clover (Trifolium pratense) Breeding.</title>
        <authorList>
            <person name="Istvanek J."/>
            <person name="Dluhosova J."/>
            <person name="Dluhos P."/>
            <person name="Patkova L."/>
            <person name="Nedelnik J."/>
            <person name="Repkova J."/>
        </authorList>
    </citation>
    <scope>NUCLEOTIDE SEQUENCE [LARGE SCALE GENOMIC DNA]</scope>
    <source>
        <strain evidence="13">cv. Tatra</strain>
        <tissue evidence="12">Young leaves</tissue>
    </source>
</reference>
<comment type="cofactor">
    <cofactor evidence="1">
        <name>heme</name>
        <dbReference type="ChEBI" id="CHEBI:30413"/>
    </cofactor>
</comment>
<dbReference type="EMBL" id="ASHM01165147">
    <property type="protein sequence ID" value="PNX64381.1"/>
    <property type="molecule type" value="Genomic_DNA"/>
</dbReference>
<keyword evidence="8" id="KW-0560">Oxidoreductase</keyword>
<keyword evidence="11" id="KW-0472">Membrane</keyword>
<reference evidence="12 13" key="1">
    <citation type="journal article" date="2014" name="Am. J. Bot.">
        <title>Genome assembly and annotation for red clover (Trifolium pratense; Fabaceae).</title>
        <authorList>
            <person name="Istvanek J."/>
            <person name="Jaros M."/>
            <person name="Krenek A."/>
            <person name="Repkova J."/>
        </authorList>
    </citation>
    <scope>NUCLEOTIDE SEQUENCE [LARGE SCALE GENOMIC DNA]</scope>
    <source>
        <strain evidence="13">cv. Tatra</strain>
        <tissue evidence="12">Young leaves</tissue>
    </source>
</reference>
<name>A0A2K3KDN0_TRIPR</name>
<dbReference type="PANTHER" id="PTHR47953">
    <property type="entry name" value="OS08G0105600 PROTEIN"/>
    <property type="match status" value="1"/>
</dbReference>
<comment type="subcellular location">
    <subcellularLocation>
        <location evidence="2">Membrane</location>
        <topology evidence="2">Single-pass membrane protein</topology>
    </subcellularLocation>
</comment>
<keyword evidence="9" id="KW-0408">Iron</keyword>
<dbReference type="PANTHER" id="PTHR47953:SF19">
    <property type="entry name" value="OS06G0641600 PROTEIN"/>
    <property type="match status" value="1"/>
</dbReference>
<dbReference type="GO" id="GO:0046872">
    <property type="term" value="F:metal ion binding"/>
    <property type="evidence" value="ECO:0007669"/>
    <property type="project" value="UniProtKB-KW"/>
</dbReference>
<keyword evidence="4" id="KW-0349">Heme</keyword>